<reference evidence="2 3" key="1">
    <citation type="submission" date="2024-02" db="EMBL/GenBank/DDBJ databases">
        <title>Discinaceae phylogenomics.</title>
        <authorList>
            <person name="Dirks A.C."/>
            <person name="James T.Y."/>
        </authorList>
    </citation>
    <scope>NUCLEOTIDE SEQUENCE [LARGE SCALE GENOMIC DNA]</scope>
    <source>
        <strain evidence="2 3">ACD0624</strain>
    </source>
</reference>
<protein>
    <recommendedName>
        <fullName evidence="1">NAD-dependent epimerase/dehydratase domain-containing protein</fullName>
    </recommendedName>
</protein>
<dbReference type="InterPro" id="IPR051207">
    <property type="entry name" value="ComplexI_NDUFA9_subunit"/>
</dbReference>
<dbReference type="Proteomes" id="UP001447188">
    <property type="component" value="Unassembled WGS sequence"/>
</dbReference>
<accession>A0ABR3GV36</accession>
<evidence type="ECO:0000259" key="1">
    <source>
        <dbReference type="Pfam" id="PF01370"/>
    </source>
</evidence>
<dbReference type="Gene3D" id="3.40.50.720">
    <property type="entry name" value="NAD(P)-binding Rossmann-like Domain"/>
    <property type="match status" value="1"/>
</dbReference>
<dbReference type="PANTHER" id="PTHR12126:SF16">
    <property type="entry name" value="MIOREX COMPLEX COMPONENT 2"/>
    <property type="match status" value="1"/>
</dbReference>
<keyword evidence="3" id="KW-1185">Reference proteome</keyword>
<sequence length="287" mass="30532">MASRRTPRLVVCGGNGFLGSRICKSAVARGWSVTSISRSGTPDWKSTTGSAAPPEWSKNVTWARGNILSPSTYRQHLVGATAVVHSMGILLEADYKSVLSGKESPITGLRKAFDSARATSHNPLREEGESAQLTYETMNRDSAITLAEESLSATNTVQTFLYVSAADGTIVLPDRYISTKREAEAGIKAISVNGHKFRSVFLRPGFLYDSSRPITIPLAGIMGITSAVNSLFGGKLALLGAAGYKPLKVEVVAEAAIEAIASEGVEGPVEVSDIEELNTKAWRAAML</sequence>
<gene>
    <name evidence="2" type="ORF">Q9L58_001132</name>
</gene>
<comment type="caution">
    <text evidence="2">The sequence shown here is derived from an EMBL/GenBank/DDBJ whole genome shotgun (WGS) entry which is preliminary data.</text>
</comment>
<name>A0ABR3GV36_9PEZI</name>
<organism evidence="2 3">
    <name type="scientific">Discina gigas</name>
    <dbReference type="NCBI Taxonomy" id="1032678"/>
    <lineage>
        <taxon>Eukaryota</taxon>
        <taxon>Fungi</taxon>
        <taxon>Dikarya</taxon>
        <taxon>Ascomycota</taxon>
        <taxon>Pezizomycotina</taxon>
        <taxon>Pezizomycetes</taxon>
        <taxon>Pezizales</taxon>
        <taxon>Discinaceae</taxon>
        <taxon>Discina</taxon>
    </lineage>
</organism>
<evidence type="ECO:0000313" key="3">
    <source>
        <dbReference type="Proteomes" id="UP001447188"/>
    </source>
</evidence>
<proteinExistence type="predicted"/>
<dbReference type="InterPro" id="IPR036291">
    <property type="entry name" value="NAD(P)-bd_dom_sf"/>
</dbReference>
<dbReference type="Pfam" id="PF01370">
    <property type="entry name" value="Epimerase"/>
    <property type="match status" value="1"/>
</dbReference>
<evidence type="ECO:0000313" key="2">
    <source>
        <dbReference type="EMBL" id="KAL0639816.1"/>
    </source>
</evidence>
<dbReference type="SUPFAM" id="SSF51735">
    <property type="entry name" value="NAD(P)-binding Rossmann-fold domains"/>
    <property type="match status" value="1"/>
</dbReference>
<feature type="domain" description="NAD-dependent epimerase/dehydratase" evidence="1">
    <location>
        <begin position="10"/>
        <end position="86"/>
    </location>
</feature>
<dbReference type="EMBL" id="JBBBZM010000008">
    <property type="protein sequence ID" value="KAL0639816.1"/>
    <property type="molecule type" value="Genomic_DNA"/>
</dbReference>
<dbReference type="PANTHER" id="PTHR12126">
    <property type="entry name" value="NADH-UBIQUINONE OXIDOREDUCTASE 39 KDA SUBUNIT-RELATED"/>
    <property type="match status" value="1"/>
</dbReference>
<dbReference type="InterPro" id="IPR001509">
    <property type="entry name" value="Epimerase_deHydtase"/>
</dbReference>